<dbReference type="InterPro" id="IPR010852">
    <property type="entry name" value="ABATE"/>
</dbReference>
<evidence type="ECO:0000313" key="2">
    <source>
        <dbReference type="EMBL" id="MET3547310.1"/>
    </source>
</evidence>
<feature type="domain" description="Zinc finger CGNR" evidence="1">
    <location>
        <begin position="151"/>
        <end position="194"/>
    </location>
</feature>
<protein>
    <submittedName>
        <fullName evidence="2">RNA-binding Zn ribbon-like protein</fullName>
    </submittedName>
</protein>
<dbReference type="Pfam" id="PF07336">
    <property type="entry name" value="ABATE"/>
    <property type="match status" value="1"/>
</dbReference>
<name>A0ABV2F6F6_9BACL</name>
<dbReference type="InterPro" id="IPR021005">
    <property type="entry name" value="Znf_CGNR"/>
</dbReference>
<evidence type="ECO:0000313" key="3">
    <source>
        <dbReference type="Proteomes" id="UP001549098"/>
    </source>
</evidence>
<evidence type="ECO:0000259" key="1">
    <source>
        <dbReference type="Pfam" id="PF11706"/>
    </source>
</evidence>
<dbReference type="PANTHER" id="PTHR35525">
    <property type="entry name" value="BLL6575 PROTEIN"/>
    <property type="match status" value="1"/>
</dbReference>
<organism evidence="2 3">
    <name type="scientific">Paenibacillus favisporus</name>
    <dbReference type="NCBI Taxonomy" id="221028"/>
    <lineage>
        <taxon>Bacteria</taxon>
        <taxon>Bacillati</taxon>
        <taxon>Bacillota</taxon>
        <taxon>Bacilli</taxon>
        <taxon>Bacillales</taxon>
        <taxon>Paenibacillaceae</taxon>
        <taxon>Paenibacillus</taxon>
    </lineage>
</organism>
<comment type="caution">
    <text evidence="2">The sequence shown here is derived from an EMBL/GenBank/DDBJ whole genome shotgun (WGS) entry which is preliminary data.</text>
</comment>
<gene>
    <name evidence="2" type="ORF">ABID47_003926</name>
</gene>
<sequence length="200" mass="22494">MDKSPSRNVLGGALWINLANTVRMREHRVTDMLEEPGYLDEWLHDNELHGLNNTAGAASAVTREDLLPELLRLRGVCRLVLEDLDHGGTLSDEAFAAMEAEASRLDVALRAERDAQGTPLLITYGQTAVQDVLYPIVRSLFETLASVSSDRIRICEHDDCILHFVDTSKSGKRRWCSMDTCGNRHKAAEFYAKKKQKREN</sequence>
<dbReference type="PANTHER" id="PTHR35525:SF3">
    <property type="entry name" value="BLL6575 PROTEIN"/>
    <property type="match status" value="1"/>
</dbReference>
<reference evidence="2 3" key="1">
    <citation type="submission" date="2024-06" db="EMBL/GenBank/DDBJ databases">
        <title>Genomic Encyclopedia of Type Strains, Phase IV (KMG-IV): sequencing the most valuable type-strain genomes for metagenomic binning, comparative biology and taxonomic classification.</title>
        <authorList>
            <person name="Goeker M."/>
        </authorList>
    </citation>
    <scope>NUCLEOTIDE SEQUENCE [LARGE SCALE GENOMIC DNA]</scope>
    <source>
        <strain evidence="2 3">DSM 17253</strain>
    </source>
</reference>
<dbReference type="RefSeq" id="WP_354499227.1">
    <property type="nucleotide sequence ID" value="NZ_JBEPLV010000004.1"/>
</dbReference>
<accession>A0ABV2F6F6</accession>
<keyword evidence="3" id="KW-1185">Reference proteome</keyword>
<dbReference type="Proteomes" id="UP001549098">
    <property type="component" value="Unassembled WGS sequence"/>
</dbReference>
<dbReference type="SUPFAM" id="SSF160904">
    <property type="entry name" value="Jann2411-like"/>
    <property type="match status" value="1"/>
</dbReference>
<dbReference type="InterPro" id="IPR023286">
    <property type="entry name" value="ABATE_dom_sf"/>
</dbReference>
<proteinExistence type="predicted"/>
<dbReference type="Pfam" id="PF11706">
    <property type="entry name" value="zf-CGNR"/>
    <property type="match status" value="1"/>
</dbReference>
<dbReference type="Gene3D" id="1.10.3300.10">
    <property type="entry name" value="Jann2411-like domain"/>
    <property type="match status" value="1"/>
</dbReference>
<dbReference type="EMBL" id="JBEPLV010000004">
    <property type="protein sequence ID" value="MET3547310.1"/>
    <property type="molecule type" value="Genomic_DNA"/>
</dbReference>